<comment type="caution">
    <text evidence="1">The sequence shown here is derived from an EMBL/GenBank/DDBJ whole genome shotgun (WGS) entry which is preliminary data.</text>
</comment>
<organism evidence="1 2">
    <name type="scientific">Actinoalloteichus caeruleus DSM 43889</name>
    <dbReference type="NCBI Taxonomy" id="1120930"/>
    <lineage>
        <taxon>Bacteria</taxon>
        <taxon>Bacillati</taxon>
        <taxon>Actinomycetota</taxon>
        <taxon>Actinomycetes</taxon>
        <taxon>Pseudonocardiales</taxon>
        <taxon>Pseudonocardiaceae</taxon>
        <taxon>Actinoalloteichus</taxon>
        <taxon>Actinoalloteichus cyanogriseus</taxon>
    </lineage>
</organism>
<protein>
    <submittedName>
        <fullName evidence="1">Uncharacterized protein</fullName>
    </submittedName>
</protein>
<keyword evidence="2" id="KW-1185">Reference proteome</keyword>
<evidence type="ECO:0000313" key="2">
    <source>
        <dbReference type="Proteomes" id="UP000791080"/>
    </source>
</evidence>
<proteinExistence type="predicted"/>
<sequence length="107" mass="11814">MTDPSRRPVRRYWAFGLTFRWVENDGFVVVKRGYVDEGSTVIQVHSRQFPVQDRPGETAGHDQASWLATIPTPAARWYEPTALSELAAAWAAAHSRSGATGTSRALG</sequence>
<name>A0ABT1JHB8_ACTCY</name>
<reference evidence="1 2" key="1">
    <citation type="submission" date="2013-07" db="EMBL/GenBank/DDBJ databases">
        <authorList>
            <consortium name="DOE Joint Genome Institute"/>
            <person name="Reeve W."/>
            <person name="Huntemann M."/>
            <person name="Han J."/>
            <person name="Chen A."/>
            <person name="Kyrpides N."/>
            <person name="Mavromatis K."/>
            <person name="Markowitz V."/>
            <person name="Palaniappan K."/>
            <person name="Ivanova N."/>
            <person name="Schaumberg A."/>
            <person name="Pati A."/>
            <person name="Liolios K."/>
            <person name="Nordberg H.P."/>
            <person name="Cantor M.N."/>
            <person name="Hua S.X."/>
            <person name="Woyke T."/>
        </authorList>
    </citation>
    <scope>NUCLEOTIDE SEQUENCE [LARGE SCALE GENOMIC DNA]</scope>
    <source>
        <strain evidence="1 2">DSM 43889</strain>
    </source>
</reference>
<gene>
    <name evidence="1" type="ORF">G443_002169</name>
</gene>
<dbReference type="Proteomes" id="UP000791080">
    <property type="component" value="Unassembled WGS sequence"/>
</dbReference>
<accession>A0ABT1JHB8</accession>
<reference evidence="1 2" key="2">
    <citation type="submission" date="2022-06" db="EMBL/GenBank/DDBJ databases">
        <title>Genomic Encyclopedia of Type Strains, Phase I: the one thousand microbial genomes (KMG-I) project.</title>
        <authorList>
            <person name="Kyrpides N."/>
        </authorList>
    </citation>
    <scope>NUCLEOTIDE SEQUENCE [LARGE SCALE GENOMIC DNA]</scope>
    <source>
        <strain evidence="1 2">DSM 43889</strain>
    </source>
</reference>
<dbReference type="EMBL" id="AUBJ02000001">
    <property type="protein sequence ID" value="MCP2331899.1"/>
    <property type="molecule type" value="Genomic_DNA"/>
</dbReference>
<dbReference type="RefSeq" id="WP_030103837.1">
    <property type="nucleotide sequence ID" value="NZ_AUBJ02000001.1"/>
</dbReference>
<evidence type="ECO:0000313" key="1">
    <source>
        <dbReference type="EMBL" id="MCP2331899.1"/>
    </source>
</evidence>